<dbReference type="GO" id="GO:0005384">
    <property type="term" value="F:manganese ion transmembrane transporter activity"/>
    <property type="evidence" value="ECO:0007669"/>
    <property type="project" value="TreeGrafter"/>
</dbReference>
<dbReference type="GO" id="GO:0015293">
    <property type="term" value="F:symporter activity"/>
    <property type="evidence" value="ECO:0007669"/>
    <property type="project" value="UniProtKB-KW"/>
</dbReference>
<evidence type="ECO:0000256" key="4">
    <source>
        <dbReference type="ARBA" id="ARBA00022847"/>
    </source>
</evidence>
<feature type="transmembrane region" description="Helical" evidence="7">
    <location>
        <begin position="280"/>
        <end position="313"/>
    </location>
</feature>
<name>A0A1Q2MB80_9BACT</name>
<dbReference type="InterPro" id="IPR001046">
    <property type="entry name" value="NRAMP_fam"/>
</dbReference>
<dbReference type="GO" id="GO:0005886">
    <property type="term" value="C:plasma membrane"/>
    <property type="evidence" value="ECO:0007669"/>
    <property type="project" value="TreeGrafter"/>
</dbReference>
<gene>
    <name evidence="8" type="primary">mntH</name>
    <name evidence="8" type="ORF">SMSP2_00122</name>
</gene>
<keyword evidence="3 7" id="KW-0812">Transmembrane</keyword>
<dbReference type="RefSeq" id="WP_146682096.1">
    <property type="nucleotide sequence ID" value="NZ_CP019646.1"/>
</dbReference>
<dbReference type="PANTHER" id="PTHR11706:SF33">
    <property type="entry name" value="NATURAL RESISTANCE-ASSOCIATED MACROPHAGE PROTEIN 2"/>
    <property type="match status" value="1"/>
</dbReference>
<evidence type="ECO:0000313" key="8">
    <source>
        <dbReference type="EMBL" id="AQQ69788.1"/>
    </source>
</evidence>
<sequence>MFKKIWLLLLSVGPGIFCIGYTIGTGSVTSMSKAGSQFGTELLWVLALSCLFSWVLMEAYGRYAVVTGDTAIHSFKTKLKFGKFFAVLAVAGVSVGQWCCLSGLVGLSSAAVYETLRLFFPSFEQGGYWPGLIIAVIIMAAMYIVLWFGTYSLFEKVLVFFVTILAVSFIVSMFIVLPSPSEIAGGFIPSIPDVEGAKLMIAAFVGTTMAAPTFVVRPLLVKSKGWSNGGFSQQQKDAAVSALMMFVVSGSIMLCAAGALFKEGKVITNVLDMANSLSPFAGRFAVALFLAGTLSAGLSSMLPIMMVAPLLISDYNKGRMVTRSVMFRCLTAAAALIGLTVPILGANPIAAQIATQVSQVFVLPLVIGCIIYLVNSREMRQHRAGWLLNSGLVLAFAYSLVMSYIALLGLKDFF</sequence>
<feature type="transmembrane region" description="Helical" evidence="7">
    <location>
        <begin position="386"/>
        <end position="407"/>
    </location>
</feature>
<evidence type="ECO:0000256" key="7">
    <source>
        <dbReference type="SAM" id="Phobius"/>
    </source>
</evidence>
<keyword evidence="9" id="KW-1185">Reference proteome</keyword>
<dbReference type="PANTHER" id="PTHR11706">
    <property type="entry name" value="SOLUTE CARRIER PROTEIN FAMILY 11 MEMBER"/>
    <property type="match status" value="1"/>
</dbReference>
<evidence type="ECO:0000313" key="9">
    <source>
        <dbReference type="Proteomes" id="UP000188181"/>
    </source>
</evidence>
<evidence type="ECO:0000256" key="6">
    <source>
        <dbReference type="ARBA" id="ARBA00023136"/>
    </source>
</evidence>
<evidence type="ECO:0000256" key="1">
    <source>
        <dbReference type="ARBA" id="ARBA00004141"/>
    </source>
</evidence>
<comment type="subcellular location">
    <subcellularLocation>
        <location evidence="1">Membrane</location>
        <topology evidence="1">Multi-pass membrane protein</topology>
    </subcellularLocation>
</comment>
<feature type="transmembrane region" description="Helical" evidence="7">
    <location>
        <begin position="240"/>
        <end position="260"/>
    </location>
</feature>
<keyword evidence="5 7" id="KW-1133">Transmembrane helix</keyword>
<dbReference type="STRING" id="1851148.SMSP2_00122"/>
<feature type="transmembrane region" description="Helical" evidence="7">
    <location>
        <begin position="325"/>
        <end position="345"/>
    </location>
</feature>
<dbReference type="AlphaFoldDB" id="A0A1Q2MB80"/>
<dbReference type="OrthoDB" id="9787548at2"/>
<evidence type="ECO:0000256" key="2">
    <source>
        <dbReference type="ARBA" id="ARBA00022448"/>
    </source>
</evidence>
<keyword evidence="2" id="KW-0813">Transport</keyword>
<dbReference type="EMBL" id="CP019646">
    <property type="protein sequence ID" value="AQQ69788.1"/>
    <property type="molecule type" value="Genomic_DNA"/>
</dbReference>
<dbReference type="GO" id="GO:0034755">
    <property type="term" value="P:iron ion transmembrane transport"/>
    <property type="evidence" value="ECO:0007669"/>
    <property type="project" value="TreeGrafter"/>
</dbReference>
<feature type="transmembrane region" description="Helical" evidence="7">
    <location>
        <begin position="157"/>
        <end position="177"/>
    </location>
</feature>
<keyword evidence="6 7" id="KW-0472">Membrane</keyword>
<evidence type="ECO:0000256" key="5">
    <source>
        <dbReference type="ARBA" id="ARBA00022989"/>
    </source>
</evidence>
<feature type="transmembrane region" description="Helical" evidence="7">
    <location>
        <begin position="127"/>
        <end position="150"/>
    </location>
</feature>
<protein>
    <submittedName>
        <fullName evidence="8">Mramp</fullName>
    </submittedName>
</protein>
<reference evidence="9" key="1">
    <citation type="submission" date="2017-02" db="EMBL/GenBank/DDBJ databases">
        <title>Comparative genomics and description of representatives of a novel lineage of planctomycetes thriving in anoxic sediments.</title>
        <authorList>
            <person name="Spring S."/>
            <person name="Bunk B."/>
            <person name="Sproer C."/>
        </authorList>
    </citation>
    <scope>NUCLEOTIDE SEQUENCE [LARGE SCALE GENOMIC DNA]</scope>
    <source>
        <strain evidence="9">SM-Chi-D1</strain>
    </source>
</reference>
<feature type="transmembrane region" description="Helical" evidence="7">
    <location>
        <begin position="84"/>
        <end position="107"/>
    </location>
</feature>
<feature type="transmembrane region" description="Helical" evidence="7">
    <location>
        <begin position="42"/>
        <end position="63"/>
    </location>
</feature>
<dbReference type="GO" id="GO:0015086">
    <property type="term" value="F:cadmium ion transmembrane transporter activity"/>
    <property type="evidence" value="ECO:0007669"/>
    <property type="project" value="TreeGrafter"/>
</dbReference>
<proteinExistence type="predicted"/>
<feature type="transmembrane region" description="Helical" evidence="7">
    <location>
        <begin position="357"/>
        <end position="374"/>
    </location>
</feature>
<dbReference type="NCBIfam" id="NF037982">
    <property type="entry name" value="Nramp_1"/>
    <property type="match status" value="1"/>
</dbReference>
<evidence type="ECO:0000256" key="3">
    <source>
        <dbReference type="ARBA" id="ARBA00022692"/>
    </source>
</evidence>
<feature type="transmembrane region" description="Helical" evidence="7">
    <location>
        <begin position="197"/>
        <end position="220"/>
    </location>
</feature>
<dbReference type="Pfam" id="PF01566">
    <property type="entry name" value="Nramp"/>
    <property type="match status" value="1"/>
</dbReference>
<accession>A0A1Q2MB80</accession>
<dbReference type="KEGG" id="pbas:SMSP2_00122"/>
<organism evidence="8 9">
    <name type="scientific">Limihaloglobus sulfuriphilus</name>
    <dbReference type="NCBI Taxonomy" id="1851148"/>
    <lineage>
        <taxon>Bacteria</taxon>
        <taxon>Pseudomonadati</taxon>
        <taxon>Planctomycetota</taxon>
        <taxon>Phycisphaerae</taxon>
        <taxon>Sedimentisphaerales</taxon>
        <taxon>Sedimentisphaeraceae</taxon>
        <taxon>Limihaloglobus</taxon>
    </lineage>
</organism>
<keyword evidence="4" id="KW-0769">Symport</keyword>
<dbReference type="Proteomes" id="UP000188181">
    <property type="component" value="Chromosome"/>
</dbReference>